<dbReference type="AlphaFoldDB" id="A0A0P1ES19"/>
<evidence type="ECO:0000313" key="3">
    <source>
        <dbReference type="Proteomes" id="UP000050786"/>
    </source>
</evidence>
<evidence type="ECO:0000256" key="1">
    <source>
        <dbReference type="SAM" id="Phobius"/>
    </source>
</evidence>
<keyword evidence="3" id="KW-1185">Reference proteome</keyword>
<keyword evidence="1" id="KW-0812">Transmembrane</keyword>
<gene>
    <name evidence="2" type="ORF">RUM4293_04164</name>
</gene>
<reference evidence="3" key="1">
    <citation type="submission" date="2015-09" db="EMBL/GenBank/DDBJ databases">
        <authorList>
            <person name="Rodrigo-Torres L."/>
            <person name="Arahal D.R."/>
        </authorList>
    </citation>
    <scope>NUCLEOTIDE SEQUENCE [LARGE SCALE GENOMIC DNA]</scope>
    <source>
        <strain evidence="3">CECT 4293</strain>
    </source>
</reference>
<keyword evidence="1" id="KW-1133">Transmembrane helix</keyword>
<keyword evidence="1" id="KW-0472">Membrane</keyword>
<name>A0A0P1ES19_9RHOB</name>
<dbReference type="EMBL" id="CYPS01000064">
    <property type="protein sequence ID" value="CUH45253.1"/>
    <property type="molecule type" value="Genomic_DNA"/>
</dbReference>
<proteinExistence type="predicted"/>
<evidence type="ECO:0000313" key="2">
    <source>
        <dbReference type="EMBL" id="CUH45253.1"/>
    </source>
</evidence>
<feature type="transmembrane region" description="Helical" evidence="1">
    <location>
        <begin position="6"/>
        <end position="22"/>
    </location>
</feature>
<dbReference type="RefSeq" id="WP_058275154.1">
    <property type="nucleotide sequence ID" value="NZ_CYPS01000064.1"/>
</dbReference>
<protein>
    <submittedName>
        <fullName evidence="2">Uncharacterized protein</fullName>
    </submittedName>
</protein>
<organism evidence="2 3">
    <name type="scientific">Ruegeria atlantica</name>
    <dbReference type="NCBI Taxonomy" id="81569"/>
    <lineage>
        <taxon>Bacteria</taxon>
        <taxon>Pseudomonadati</taxon>
        <taxon>Pseudomonadota</taxon>
        <taxon>Alphaproteobacteria</taxon>
        <taxon>Rhodobacterales</taxon>
        <taxon>Roseobacteraceae</taxon>
        <taxon>Ruegeria</taxon>
    </lineage>
</organism>
<dbReference type="Proteomes" id="UP000050786">
    <property type="component" value="Unassembled WGS sequence"/>
</dbReference>
<accession>A0A0P1ES19</accession>
<sequence>MSEVLAAIFGGVIGGILGPIIFEEYRSWKHQKDWKEPRKELLKSMLLDPKFKFKSIERLSRTIGCTEDDTRSLLIELGARGTILRKSKKEGWVLIDRAPLKEDVRNLEEEELEEDQP</sequence>